<evidence type="ECO:0000256" key="1">
    <source>
        <dbReference type="ARBA" id="ARBA00004430"/>
    </source>
</evidence>
<evidence type="ECO:0000256" key="8">
    <source>
        <dbReference type="ARBA" id="ARBA00023069"/>
    </source>
</evidence>
<keyword evidence="12" id="KW-0175">Coiled coil</keyword>
<dbReference type="GO" id="GO:0003341">
    <property type="term" value="P:cilium movement"/>
    <property type="evidence" value="ECO:0007669"/>
    <property type="project" value="TreeGrafter"/>
</dbReference>
<keyword evidence="6" id="KW-0677">Repeat</keyword>
<dbReference type="GO" id="GO:0005874">
    <property type="term" value="C:microtubule"/>
    <property type="evidence" value="ECO:0007669"/>
    <property type="project" value="UniProtKB-KW"/>
</dbReference>
<evidence type="ECO:0000256" key="6">
    <source>
        <dbReference type="ARBA" id="ARBA00022737"/>
    </source>
</evidence>
<keyword evidence="3" id="KW-0963">Cytoplasm</keyword>
<feature type="coiled-coil region" evidence="12">
    <location>
        <begin position="141"/>
        <end position="185"/>
    </location>
</feature>
<dbReference type="EMBL" id="CAQQ02060829">
    <property type="status" value="NOT_ANNOTATED_CDS"/>
    <property type="molecule type" value="Genomic_DNA"/>
</dbReference>
<reference evidence="13" key="2">
    <citation type="submission" date="2015-06" db="UniProtKB">
        <authorList>
            <consortium name="EnsemblMetazoa"/>
        </authorList>
    </citation>
    <scope>IDENTIFICATION</scope>
</reference>
<protein>
    <submittedName>
        <fullName evidence="13">Uncharacterized protein</fullName>
    </submittedName>
</protein>
<dbReference type="InterPro" id="IPR036322">
    <property type="entry name" value="WD40_repeat_dom_sf"/>
</dbReference>
<dbReference type="PANTHER" id="PTHR12442:SF7">
    <property type="entry name" value="DYNEIN AXONEMAL INTERMEDIATE CHAIN 2"/>
    <property type="match status" value="1"/>
</dbReference>
<dbReference type="EnsemblMetazoa" id="MESCA007684-RA">
    <property type="protein sequence ID" value="MESCA007684-PA"/>
    <property type="gene ID" value="MESCA007684"/>
</dbReference>
<evidence type="ECO:0000256" key="10">
    <source>
        <dbReference type="ARBA" id="ARBA00023212"/>
    </source>
</evidence>
<dbReference type="PANTHER" id="PTHR12442">
    <property type="entry name" value="DYNEIN INTERMEDIATE CHAIN"/>
    <property type="match status" value="1"/>
</dbReference>
<keyword evidence="5" id="KW-0493">Microtubule</keyword>
<sequence>MGDWGAHIWSEECKDFPIIRMDNDKKQCTSGCWSTQRCSLFFTGGKDGKLEFWDLLLDFKKPIYIVDTQYPILCVAISEDGKYVSCGLVNGDFKVYEVDEAFQHCTAKEKMLTTAMFERELQRLKNLDGRLREIILREKALQKAMKENEKVKKKNLDGEEEEELEEEEEELVEAMGEEFEGEEDEYIDPDPVLTAATKNFYDLSEQIRIKRNSSIVLIAYLKARESFLSDFFPSKLYTENDYYLPSHLQPLHICKLADDEIDDKSTILREERTYDKKGESFDNKKYELVTVLELKLAFQLEVDFLPRNLKNKSWAFIAKYEFITVPGMRIGEHSCMIPSPSGKLRK</sequence>
<evidence type="ECO:0000256" key="2">
    <source>
        <dbReference type="ARBA" id="ARBA00011059"/>
    </source>
</evidence>
<evidence type="ECO:0000256" key="5">
    <source>
        <dbReference type="ARBA" id="ARBA00022701"/>
    </source>
</evidence>
<evidence type="ECO:0000313" key="14">
    <source>
        <dbReference type="Proteomes" id="UP000015102"/>
    </source>
</evidence>
<keyword evidence="11" id="KW-0966">Cell projection</keyword>
<evidence type="ECO:0000256" key="3">
    <source>
        <dbReference type="ARBA" id="ARBA00022490"/>
    </source>
</evidence>
<comment type="similarity">
    <text evidence="2">Belongs to the dynein intermediate chain family.</text>
</comment>
<evidence type="ECO:0000256" key="7">
    <source>
        <dbReference type="ARBA" id="ARBA00023017"/>
    </source>
</evidence>
<keyword evidence="9" id="KW-0505">Motor protein</keyword>
<organism evidence="13 14">
    <name type="scientific">Megaselia scalaris</name>
    <name type="common">Humpbacked fly</name>
    <name type="synonym">Phora scalaris</name>
    <dbReference type="NCBI Taxonomy" id="36166"/>
    <lineage>
        <taxon>Eukaryota</taxon>
        <taxon>Metazoa</taxon>
        <taxon>Ecdysozoa</taxon>
        <taxon>Arthropoda</taxon>
        <taxon>Hexapoda</taxon>
        <taxon>Insecta</taxon>
        <taxon>Pterygota</taxon>
        <taxon>Neoptera</taxon>
        <taxon>Endopterygota</taxon>
        <taxon>Diptera</taxon>
        <taxon>Brachycera</taxon>
        <taxon>Muscomorpha</taxon>
        <taxon>Platypezoidea</taxon>
        <taxon>Phoridae</taxon>
        <taxon>Megaseliini</taxon>
        <taxon>Megaselia</taxon>
    </lineage>
</organism>
<dbReference type="SMART" id="SM00320">
    <property type="entry name" value="WD40"/>
    <property type="match status" value="2"/>
</dbReference>
<name>T1GV94_MEGSC</name>
<evidence type="ECO:0000313" key="13">
    <source>
        <dbReference type="EnsemblMetazoa" id="MESCA007684-PA"/>
    </source>
</evidence>
<keyword evidence="7" id="KW-0243">Dynein</keyword>
<dbReference type="InterPro" id="IPR050687">
    <property type="entry name" value="Dynein_IC"/>
</dbReference>
<dbReference type="InterPro" id="IPR001680">
    <property type="entry name" value="WD40_rpt"/>
</dbReference>
<evidence type="ECO:0000256" key="9">
    <source>
        <dbReference type="ARBA" id="ARBA00023175"/>
    </source>
</evidence>
<keyword evidence="8" id="KW-0969">Cilium</keyword>
<dbReference type="HOGENOM" id="CLU_802375_0_0_1"/>
<dbReference type="GO" id="GO:0036158">
    <property type="term" value="P:outer dynein arm assembly"/>
    <property type="evidence" value="ECO:0007669"/>
    <property type="project" value="TreeGrafter"/>
</dbReference>
<proteinExistence type="inferred from homology"/>
<keyword evidence="14" id="KW-1185">Reference proteome</keyword>
<keyword evidence="4" id="KW-0853">WD repeat</keyword>
<dbReference type="STRING" id="36166.T1GV94"/>
<dbReference type="AlphaFoldDB" id="T1GV94"/>
<dbReference type="SUPFAM" id="SSF50978">
    <property type="entry name" value="WD40 repeat-like"/>
    <property type="match status" value="1"/>
</dbReference>
<accession>T1GV94</accession>
<dbReference type="GO" id="GO:0036157">
    <property type="term" value="C:outer dynein arm"/>
    <property type="evidence" value="ECO:0007669"/>
    <property type="project" value="TreeGrafter"/>
</dbReference>
<dbReference type="Proteomes" id="UP000015102">
    <property type="component" value="Unassembled WGS sequence"/>
</dbReference>
<dbReference type="GO" id="GO:0045504">
    <property type="term" value="F:dynein heavy chain binding"/>
    <property type="evidence" value="ECO:0007669"/>
    <property type="project" value="TreeGrafter"/>
</dbReference>
<dbReference type="Gene3D" id="2.130.10.10">
    <property type="entry name" value="YVTN repeat-like/Quinoprotein amine dehydrogenase"/>
    <property type="match status" value="1"/>
</dbReference>
<dbReference type="GO" id="GO:0045503">
    <property type="term" value="F:dynein light chain binding"/>
    <property type="evidence" value="ECO:0007669"/>
    <property type="project" value="TreeGrafter"/>
</dbReference>
<comment type="subcellular location">
    <subcellularLocation>
        <location evidence="1">Cytoplasm</location>
        <location evidence="1">Cytoskeleton</location>
        <location evidence="1">Cilium axoneme</location>
    </subcellularLocation>
</comment>
<keyword evidence="10" id="KW-0206">Cytoskeleton</keyword>
<reference evidence="14" key="1">
    <citation type="submission" date="2013-02" db="EMBL/GenBank/DDBJ databases">
        <authorList>
            <person name="Hughes D."/>
        </authorList>
    </citation>
    <scope>NUCLEOTIDE SEQUENCE</scope>
    <source>
        <strain>Durham</strain>
        <strain evidence="14">NC isolate 2 -- Noor lab</strain>
    </source>
</reference>
<dbReference type="InterPro" id="IPR015943">
    <property type="entry name" value="WD40/YVTN_repeat-like_dom_sf"/>
</dbReference>
<evidence type="ECO:0000256" key="12">
    <source>
        <dbReference type="SAM" id="Coils"/>
    </source>
</evidence>
<evidence type="ECO:0000256" key="11">
    <source>
        <dbReference type="ARBA" id="ARBA00023273"/>
    </source>
</evidence>
<evidence type="ECO:0000256" key="4">
    <source>
        <dbReference type="ARBA" id="ARBA00022574"/>
    </source>
</evidence>